<evidence type="ECO:0000313" key="5">
    <source>
        <dbReference type="EMBL" id="POG54197.1"/>
    </source>
</evidence>
<gene>
    <name evidence="5" type="ORF">AUR65_016195</name>
</gene>
<evidence type="ECO:0000256" key="2">
    <source>
        <dbReference type="ARBA" id="ARBA00022723"/>
    </source>
</evidence>
<protein>
    <submittedName>
        <fullName evidence="5">Creatininase</fullName>
    </submittedName>
</protein>
<reference evidence="5" key="1">
    <citation type="submission" date="2017-08" db="EMBL/GenBank/DDBJ databases">
        <title>Haloferax marisrubri sp. nov., isolated from the Discovery deep brine-seawater interface in the Red Sea.</title>
        <authorList>
            <person name="Zhang G."/>
            <person name="Stingl U."/>
        </authorList>
    </citation>
    <scope>NUCLEOTIDE SEQUENCE [LARGE SCALE GENOMIC DNA]</scope>
    <source>
        <strain evidence="5">SB3</strain>
    </source>
</reference>
<dbReference type="PANTHER" id="PTHR35005">
    <property type="entry name" value="3-DEHYDRO-SCYLLO-INOSOSE HYDROLASE"/>
    <property type="match status" value="1"/>
</dbReference>
<keyword evidence="6" id="KW-1185">Reference proteome</keyword>
<comment type="cofactor">
    <cofactor evidence="1">
        <name>Zn(2+)</name>
        <dbReference type="ChEBI" id="CHEBI:29105"/>
    </cofactor>
</comment>
<evidence type="ECO:0000256" key="4">
    <source>
        <dbReference type="ARBA" id="ARBA00022833"/>
    </source>
</evidence>
<name>A0A2P4NM37_9EURY</name>
<evidence type="ECO:0000313" key="6">
    <source>
        <dbReference type="Proteomes" id="UP000053621"/>
    </source>
</evidence>
<dbReference type="EMBL" id="LOPW02000018">
    <property type="protein sequence ID" value="POG54197.1"/>
    <property type="molecule type" value="Genomic_DNA"/>
</dbReference>
<organism evidence="5 6">
    <name type="scientific">Haloferax marisrubri</name>
    <dbReference type="NCBI Taxonomy" id="1544719"/>
    <lineage>
        <taxon>Archaea</taxon>
        <taxon>Methanobacteriati</taxon>
        <taxon>Methanobacteriota</taxon>
        <taxon>Stenosarchaea group</taxon>
        <taxon>Halobacteria</taxon>
        <taxon>Halobacteriales</taxon>
        <taxon>Haloferacaceae</taxon>
        <taxon>Haloferax</taxon>
    </lineage>
</organism>
<dbReference type="Gene3D" id="3.40.50.10310">
    <property type="entry name" value="Creatininase"/>
    <property type="match status" value="1"/>
</dbReference>
<dbReference type="GO" id="GO:0046872">
    <property type="term" value="F:metal ion binding"/>
    <property type="evidence" value="ECO:0007669"/>
    <property type="project" value="UniProtKB-KW"/>
</dbReference>
<comment type="caution">
    <text evidence="5">The sequence shown here is derived from an EMBL/GenBank/DDBJ whole genome shotgun (WGS) entry which is preliminary data.</text>
</comment>
<dbReference type="Proteomes" id="UP000053621">
    <property type="component" value="Unassembled WGS sequence"/>
</dbReference>
<accession>A0A2P4NM37</accession>
<dbReference type="RefSeq" id="WP_058567863.1">
    <property type="nucleotide sequence ID" value="NZ_LOPW02000018.1"/>
</dbReference>
<keyword evidence="4" id="KW-0862">Zinc</keyword>
<sequence length="243" mass="26529">MNLTEQTWADVEGSNADVCLLPVGSIEQHGPHAPLGTDVLVADAIADVAADRAEAWKLPPVHIGVAPYHRRFPGTLHVPPDVLREYVFHLLECVDAWGVETVLIVNGHGGNRELLKHVCRRLSDETTLDAQYWEWMMAVDVDVQHAGEIETSVLQHLIPEHVGAPQPGDADSWGEWVHGAQVATYTDEFSENGVVGDPTAATAETGRDVFETAVGELLELIAWLGERNAASTGRQRGEDHEEC</sequence>
<dbReference type="OrthoDB" id="46121at2157"/>
<evidence type="ECO:0000256" key="3">
    <source>
        <dbReference type="ARBA" id="ARBA00022801"/>
    </source>
</evidence>
<keyword evidence="2" id="KW-0479">Metal-binding</keyword>
<dbReference type="GO" id="GO:0009231">
    <property type="term" value="P:riboflavin biosynthetic process"/>
    <property type="evidence" value="ECO:0007669"/>
    <property type="project" value="TreeGrafter"/>
</dbReference>
<dbReference type="AlphaFoldDB" id="A0A2P4NM37"/>
<dbReference type="GO" id="GO:0016811">
    <property type="term" value="F:hydrolase activity, acting on carbon-nitrogen (but not peptide) bonds, in linear amides"/>
    <property type="evidence" value="ECO:0007669"/>
    <property type="project" value="TreeGrafter"/>
</dbReference>
<dbReference type="Pfam" id="PF02633">
    <property type="entry name" value="Creatininase"/>
    <property type="match status" value="1"/>
</dbReference>
<dbReference type="InterPro" id="IPR003785">
    <property type="entry name" value="Creatininase/forma_Hydrolase"/>
</dbReference>
<dbReference type="InterPro" id="IPR024087">
    <property type="entry name" value="Creatininase-like_sf"/>
</dbReference>
<dbReference type="PANTHER" id="PTHR35005:SF1">
    <property type="entry name" value="2-AMINO-5-FORMYLAMINO-6-RIBOSYLAMINOPYRIMIDIN-4(3H)-ONE 5'-MONOPHOSPHATE DEFORMYLASE"/>
    <property type="match status" value="1"/>
</dbReference>
<evidence type="ECO:0000256" key="1">
    <source>
        <dbReference type="ARBA" id="ARBA00001947"/>
    </source>
</evidence>
<proteinExistence type="predicted"/>
<dbReference type="SUPFAM" id="SSF102215">
    <property type="entry name" value="Creatininase"/>
    <property type="match status" value="1"/>
</dbReference>
<keyword evidence="3" id="KW-0378">Hydrolase</keyword>